<gene>
    <name evidence="3" type="ORF">GCM10022378_18880</name>
</gene>
<keyword evidence="1" id="KW-1015">Disulfide bond</keyword>
<name>A0ABP7F484_9STAP</name>
<feature type="domain" description="Thioredoxin" evidence="2">
    <location>
        <begin position="43"/>
        <end position="181"/>
    </location>
</feature>
<sequence length="181" mass="20604">MKKYRHYFIGIIILSALFFTIYQTVAEDAQVNQSLESNPEAGLDIGSEAPDFTLQGYDGETISLGAIDKPVMLNFWASWCPPCKAEMPHMRNFYEKNKDEVEIVAVNMMHQESSDQDMEKFYKEYGLNFPVPIDEDGMVSTTYQVVSIPTSYFIDSEGIIVSKYTGPMTETSISETFKRIK</sequence>
<dbReference type="InterPro" id="IPR013766">
    <property type="entry name" value="Thioredoxin_domain"/>
</dbReference>
<protein>
    <submittedName>
        <fullName evidence="3">Redoxin domain-containing protein</fullName>
    </submittedName>
</protein>
<dbReference type="RefSeq" id="WP_344703797.1">
    <property type="nucleotide sequence ID" value="NZ_BAABCK010000065.1"/>
</dbReference>
<dbReference type="PANTHER" id="PTHR42852:SF1">
    <property type="entry name" value="THIOREDOXIN-LIKE PROTEIN YNEN"/>
    <property type="match status" value="1"/>
</dbReference>
<accession>A0ABP7F484</accession>
<dbReference type="InterPro" id="IPR036249">
    <property type="entry name" value="Thioredoxin-like_sf"/>
</dbReference>
<evidence type="ECO:0000313" key="3">
    <source>
        <dbReference type="EMBL" id="GAA3730768.1"/>
    </source>
</evidence>
<dbReference type="EMBL" id="BAABCK010000065">
    <property type="protein sequence ID" value="GAA3730768.1"/>
    <property type="molecule type" value="Genomic_DNA"/>
</dbReference>
<dbReference type="PROSITE" id="PS00194">
    <property type="entry name" value="THIOREDOXIN_1"/>
    <property type="match status" value="1"/>
</dbReference>
<dbReference type="InterPro" id="IPR000866">
    <property type="entry name" value="AhpC/TSA"/>
</dbReference>
<comment type="caution">
    <text evidence="3">The sequence shown here is derived from an EMBL/GenBank/DDBJ whole genome shotgun (WGS) entry which is preliminary data.</text>
</comment>
<dbReference type="SUPFAM" id="SSF52833">
    <property type="entry name" value="Thioredoxin-like"/>
    <property type="match status" value="1"/>
</dbReference>
<dbReference type="InterPro" id="IPR050553">
    <property type="entry name" value="Thioredoxin_ResA/DsbE_sf"/>
</dbReference>
<dbReference type="InterPro" id="IPR017937">
    <property type="entry name" value="Thioredoxin_CS"/>
</dbReference>
<reference evidence="4" key="1">
    <citation type="journal article" date="2019" name="Int. J. Syst. Evol. Microbiol.">
        <title>The Global Catalogue of Microorganisms (GCM) 10K type strain sequencing project: providing services to taxonomists for standard genome sequencing and annotation.</title>
        <authorList>
            <consortium name="The Broad Institute Genomics Platform"/>
            <consortium name="The Broad Institute Genome Sequencing Center for Infectious Disease"/>
            <person name="Wu L."/>
            <person name="Ma J."/>
        </authorList>
    </citation>
    <scope>NUCLEOTIDE SEQUENCE [LARGE SCALE GENOMIC DNA]</scope>
    <source>
        <strain evidence="4">JCM 16981</strain>
    </source>
</reference>
<dbReference type="CDD" id="cd02966">
    <property type="entry name" value="TlpA_like_family"/>
    <property type="match status" value="1"/>
</dbReference>
<evidence type="ECO:0000256" key="1">
    <source>
        <dbReference type="ARBA" id="ARBA00023157"/>
    </source>
</evidence>
<dbReference type="Pfam" id="PF00578">
    <property type="entry name" value="AhpC-TSA"/>
    <property type="match status" value="1"/>
</dbReference>
<dbReference type="PROSITE" id="PS51352">
    <property type="entry name" value="THIOREDOXIN_2"/>
    <property type="match status" value="1"/>
</dbReference>
<evidence type="ECO:0000259" key="2">
    <source>
        <dbReference type="PROSITE" id="PS51352"/>
    </source>
</evidence>
<dbReference type="Proteomes" id="UP001500920">
    <property type="component" value="Unassembled WGS sequence"/>
</dbReference>
<keyword evidence="4" id="KW-1185">Reference proteome</keyword>
<evidence type="ECO:0000313" key="4">
    <source>
        <dbReference type="Proteomes" id="UP001500920"/>
    </source>
</evidence>
<dbReference type="PANTHER" id="PTHR42852">
    <property type="entry name" value="THIOL:DISULFIDE INTERCHANGE PROTEIN DSBE"/>
    <property type="match status" value="1"/>
</dbReference>
<organism evidence="3 4">
    <name type="scientific">Salinicoccus jeotgali</name>
    <dbReference type="NCBI Taxonomy" id="381634"/>
    <lineage>
        <taxon>Bacteria</taxon>
        <taxon>Bacillati</taxon>
        <taxon>Bacillota</taxon>
        <taxon>Bacilli</taxon>
        <taxon>Bacillales</taxon>
        <taxon>Staphylococcaceae</taxon>
        <taxon>Salinicoccus</taxon>
    </lineage>
</organism>
<dbReference type="Gene3D" id="3.40.30.10">
    <property type="entry name" value="Glutaredoxin"/>
    <property type="match status" value="1"/>
</dbReference>
<proteinExistence type="predicted"/>